<dbReference type="GO" id="GO:0016791">
    <property type="term" value="F:phosphatase activity"/>
    <property type="evidence" value="ECO:0007669"/>
    <property type="project" value="TreeGrafter"/>
</dbReference>
<dbReference type="SUPFAM" id="SSF56784">
    <property type="entry name" value="HAD-like"/>
    <property type="match status" value="1"/>
</dbReference>
<dbReference type="PATRIC" id="fig|1134406.4.peg.2707"/>
<dbReference type="CDD" id="cd07530">
    <property type="entry name" value="HAD_Pase_UmpH-like"/>
    <property type="match status" value="1"/>
</dbReference>
<name>A0A0N8GP20_9CHLR</name>
<keyword evidence="2" id="KW-1185">Reference proteome</keyword>
<dbReference type="STRING" id="1134406.ADN00_02445"/>
<dbReference type="GO" id="GO:0005737">
    <property type="term" value="C:cytoplasm"/>
    <property type="evidence" value="ECO:0007669"/>
    <property type="project" value="TreeGrafter"/>
</dbReference>
<dbReference type="PANTHER" id="PTHR19288">
    <property type="entry name" value="4-NITROPHENYLPHOSPHATASE-RELATED"/>
    <property type="match status" value="1"/>
</dbReference>
<dbReference type="AlphaFoldDB" id="A0A0N8GP20"/>
<dbReference type="SFLD" id="SFLDG01139">
    <property type="entry name" value="C2.A:_Pyridoxal_Phosphate_Phos"/>
    <property type="match status" value="1"/>
</dbReference>
<dbReference type="InterPro" id="IPR023214">
    <property type="entry name" value="HAD_sf"/>
</dbReference>
<dbReference type="RefSeq" id="WP_075061368.1">
    <property type="nucleotide sequence ID" value="NZ_LGCL01000010.1"/>
</dbReference>
<sequence length="255" mass="27493">MGAKKNYLSDMDGVLIRGKEMVPGADLFIERLRKADAKFLVFTNNSLYTARDLSHNLKMTGLDVPENLIFTSAIATARFLQNQRPGGKAFVVGEVGLTAAIHEVGYIITEHDPDYVVLGETNYYNADAITKAIRLIAKGARFIATNPDTSGPTEAGIVPGCGAVAKLIEAATGIEPLYIGKPNPLMMRAALNYLGVHSEDTVMIGDRMDTDIITGVQSGMETILVLSGITSMAEVEKHPYQPTHILNSVADIVIE</sequence>
<evidence type="ECO:0000313" key="2">
    <source>
        <dbReference type="Proteomes" id="UP000050417"/>
    </source>
</evidence>
<protein>
    <submittedName>
        <fullName evidence="1">HAD family hydrolase</fullName>
    </submittedName>
</protein>
<dbReference type="InterPro" id="IPR006357">
    <property type="entry name" value="HAD-SF_hydro_IIA"/>
</dbReference>
<organism evidence="1 2">
    <name type="scientific">Ornatilinea apprima</name>
    <dbReference type="NCBI Taxonomy" id="1134406"/>
    <lineage>
        <taxon>Bacteria</taxon>
        <taxon>Bacillati</taxon>
        <taxon>Chloroflexota</taxon>
        <taxon>Anaerolineae</taxon>
        <taxon>Anaerolineales</taxon>
        <taxon>Anaerolineaceae</taxon>
        <taxon>Ornatilinea</taxon>
    </lineage>
</organism>
<accession>A0A0N8GP20</accession>
<dbReference type="NCBIfam" id="TIGR01460">
    <property type="entry name" value="HAD-SF-IIA"/>
    <property type="match status" value="1"/>
</dbReference>
<dbReference type="SFLD" id="SFLDS00003">
    <property type="entry name" value="Haloacid_Dehalogenase"/>
    <property type="match status" value="1"/>
</dbReference>
<reference evidence="1 2" key="1">
    <citation type="submission" date="2015-07" db="EMBL/GenBank/DDBJ databases">
        <title>Genome sequence of Ornatilinea apprima DSM 23815.</title>
        <authorList>
            <person name="Hemp J."/>
            <person name="Ward L.M."/>
            <person name="Pace L.A."/>
            <person name="Fischer W.W."/>
        </authorList>
    </citation>
    <scope>NUCLEOTIDE SEQUENCE [LARGE SCALE GENOMIC DNA]</scope>
    <source>
        <strain evidence="1 2">P3M-1</strain>
    </source>
</reference>
<evidence type="ECO:0000313" key="1">
    <source>
        <dbReference type="EMBL" id="KPL79674.1"/>
    </source>
</evidence>
<dbReference type="Proteomes" id="UP000050417">
    <property type="component" value="Unassembled WGS sequence"/>
</dbReference>
<comment type="caution">
    <text evidence="1">The sequence shown here is derived from an EMBL/GenBank/DDBJ whole genome shotgun (WGS) entry which is preliminary data.</text>
</comment>
<dbReference type="Pfam" id="PF13242">
    <property type="entry name" value="Hydrolase_like"/>
    <property type="match status" value="1"/>
</dbReference>
<dbReference type="InterPro" id="IPR036412">
    <property type="entry name" value="HAD-like_sf"/>
</dbReference>
<dbReference type="Pfam" id="PF13344">
    <property type="entry name" value="Hydrolase_6"/>
    <property type="match status" value="1"/>
</dbReference>
<dbReference type="Gene3D" id="3.40.50.1000">
    <property type="entry name" value="HAD superfamily/HAD-like"/>
    <property type="match status" value="2"/>
</dbReference>
<proteinExistence type="predicted"/>
<keyword evidence="1" id="KW-0378">Hydrolase</keyword>
<dbReference type="PANTHER" id="PTHR19288:SF46">
    <property type="entry name" value="HALOACID DEHALOGENASE-LIKE HYDROLASE DOMAIN-CONTAINING PROTEIN 2"/>
    <property type="match status" value="1"/>
</dbReference>
<gene>
    <name evidence="1" type="ORF">ADN00_02445</name>
</gene>
<dbReference type="EMBL" id="LGCL01000010">
    <property type="protein sequence ID" value="KPL79674.1"/>
    <property type="molecule type" value="Genomic_DNA"/>
</dbReference>
<dbReference type="OrthoDB" id="9810449at2"/>